<reference evidence="1" key="5">
    <citation type="journal article" date="1992" name="Gene">
        <title>Genetic transformation of a halophilic archaebacterium with a gas vesicle gene cluster restores its ability to float.</title>
        <authorList>
            <person name="Halladay J.T."/>
            <person name="Ng W.L."/>
            <person name="DasSarma S."/>
        </authorList>
    </citation>
    <scope>NUCLEOTIDE SEQUENCE</scope>
    <source>
        <strain evidence="1">NRC-1</strain>
    </source>
</reference>
<reference evidence="1" key="3">
    <citation type="journal article" date="1991" name="Gene">
        <title>Structure and organization of the gas vesicle gene cluster on the Halobacterium halobium plasmid pNRC100.</title>
        <authorList>
            <person name="Jones J.G."/>
            <person name="Young D.C."/>
            <person name="DasSarma S."/>
        </authorList>
    </citation>
    <scope>NUCLEOTIDE SEQUENCE</scope>
    <source>
        <strain evidence="1">NRC-1</strain>
    </source>
</reference>
<dbReference type="KEGG" id="hal:AAC82882.1"/>
<reference evidence="1" key="6">
    <citation type="journal article" date="1993" name="Experientia">
        <title>Identification and analysis of the gas vesicle gene cluster on an unstable plasmid of Halobacterium halobium.</title>
        <authorList>
            <person name="DasSarma S."/>
        </authorList>
    </citation>
    <scope>NUCLEOTIDE SEQUENCE</scope>
    <source>
        <strain evidence="1">NRC-1</strain>
    </source>
</reference>
<keyword evidence="1" id="KW-0614">Plasmid</keyword>
<reference evidence="1" key="11">
    <citation type="book" date="1995" name="ARCHAEA: A LABORATORY MANUAL - HALOPHILES: 253-255" publisher="Cold Spring Harbor Laboratory Press">
        <title>Natural plasmids and plasmid vectors of halophiles.</title>
        <authorList>
            <person name="DasSarma S."/>
            <person name="Robb F.T."/>
            <person name="Place A.R."/>
            <person name="Sowers K.R."/>
            <person name="Schreier H.J."/>
            <person name="DasSarma S. and Fleischmann"/>
            <person name="E.M."/>
        </authorList>
    </citation>
    <scope>NUCLEOTIDE SEQUENCE</scope>
    <source>
        <strain evidence="1">NRC-1</strain>
        <plasmid evidence="1">pNRC100</plasmid>
    </source>
</reference>
<dbReference type="EMBL" id="AF016485">
    <property type="protein sequence ID" value="AAC82882.1"/>
    <property type="molecule type" value="Genomic_DNA"/>
</dbReference>
<reference evidence="1" key="7">
    <citation type="journal article" date="1993" name="J. Bacteriol.">
        <title>The rightward gas vesicle operon in Halobacterium plasmid pNRC100: identification of the gvpA and gvpC gene products by use of antibody probes and genetic analysis of the region downstream of gvpC.</title>
        <authorList>
            <person name="Halladay J.T."/>
            <person name="Jones J.G."/>
            <person name="Lin F."/>
            <person name="MacDonald A.B."/>
            <person name="DasSarma S."/>
        </authorList>
    </citation>
    <scope>NUCLEOTIDE SEQUENCE</scope>
    <source>
        <strain evidence="1">NRC-1</strain>
    </source>
</reference>
<dbReference type="PIR" id="T08315">
    <property type="entry name" value="T08315"/>
</dbReference>
<reference evidence="1" key="8">
    <citation type="journal article" date="1993" name="J. Bacteriol.">
        <title>Minimal replication origin of the 200-kilobase Halobacterium plasmid pNRC100.</title>
        <authorList>
            <person name="Ng W.L."/>
            <person name="DasSarma S."/>
        </authorList>
    </citation>
    <scope>NUCLEOTIDE SEQUENCE</scope>
    <source>
        <strain evidence="1">NRC-1</strain>
    </source>
</reference>
<reference evidence="1" key="14">
    <citation type="submission" date="1998-01" db="EMBL/GenBank/DDBJ databases">
        <authorList>
            <person name="Ng W.L."/>
            <person name="Ciufo S.A."/>
            <person name="Smith T.M."/>
            <person name="Bumgarner R.E."/>
            <person name="Loretz C."/>
            <person name="Baskin D."/>
            <person name="Faust J."/>
            <person name="Seto J."/>
            <person name="Slagel J."/>
            <person name="Hood L."/>
            <person name="DasSarma S."/>
        </authorList>
    </citation>
    <scope>NUCLEOTIDE SEQUENCE</scope>
    <source>
        <strain evidence="1">NRC-1</strain>
        <plasmid evidence="1">pNRC100</plasmid>
    </source>
</reference>
<sequence length="251" mass="27699">MRLVEHCEVPRDVEVAEGFEDVVLFRKVDGRDDEVFLQPDVLVRVGVPVCANRLAVVDNEVPVELLAHLLLPLHGEWCWRDDEHPLGTTSGDEFLCNDTGLDSLPKADLVPDEVAVVVRVQNFVGGLNLVWFDLDAVVRQREEPVVSVSKIEAGRTLPEVVVDRRIDLPGCEPVNDGVDPLDVGQATRELSEFSLCGVDMEELASVWAVLDLRDFAPPTGELDVIADLKVSHSSSEVSIISISSVERSYRL</sequence>
<reference evidence="1 3" key="13">
    <citation type="journal article" date="1998" name="Genome Res.">
        <title>Snapshot of a large dynamic replicon in a halophilic archaeon: megaplasmid or minichromosome?</title>
        <authorList>
            <person name="Ng W.V."/>
            <person name="Ciufo S.A."/>
            <person name="Smith T.M."/>
            <person name="Bumgarner R.E."/>
            <person name="Baskin D."/>
            <person name="Faust J."/>
            <person name="Hall B."/>
            <person name="Loretz C."/>
            <person name="Seto J."/>
            <person name="Slagel J."/>
            <person name="Hood L."/>
            <person name="DasSarma S."/>
        </authorList>
    </citation>
    <scope>NUCLEOTIDE SEQUENCE [LARGE SCALE GENOMIC DNA]</scope>
    <source>
        <strain evidence="3">ATCC 700922 / JCM 11081 / NRC-1</strain>
        <strain evidence="1">NRC-1</strain>
        <plasmid evidence="3">Plasmid pNRC100</plasmid>
    </source>
</reference>
<dbReference type="HOGENOM" id="CLU_1105190_0_0_2"/>
<reference evidence="2" key="16">
    <citation type="journal article" date="2008" name="Genomics">
        <title>Evolution in the laboratory: the genome of Halobacterium salinarum strain R1 compared to that of strain NRC-1.</title>
        <authorList>
            <person name="Pfeiffer F."/>
            <person name="Schuster S.C."/>
            <person name="Broicher A."/>
            <person name="Falb M."/>
            <person name="Palm P."/>
            <person name="Rodewald K."/>
            <person name="Ruepp A."/>
            <person name="Soppa J."/>
            <person name="Tittor J."/>
            <person name="Oesterhelt D."/>
        </authorList>
    </citation>
    <scope>NUCLEOTIDE SEQUENCE</scope>
    <source>
        <strain evidence="2">NRC-1</strain>
        <plasmid evidence="2">pNRC100</plasmid>
    </source>
</reference>
<reference evidence="2" key="18">
    <citation type="journal article" date="2019" name="Microbiol. Resour. Announc.">
        <title>The genome of the Halobacterium salinarum type strain is closely related to that of the laboratory strains NRC-1 and R1.</title>
        <authorList>
            <person name="Pfeiffer F."/>
            <person name="Marchfelder A."/>
            <person name="Habermann B.H."/>
            <person name="Dyall-Smith M."/>
        </authorList>
    </citation>
    <scope>NUCLEOTIDE SEQUENCE</scope>
    <source>
        <strain evidence="2">NRC-1</strain>
        <plasmid evidence="2">pNRC100</plasmid>
    </source>
</reference>
<dbReference type="AlphaFoldDB" id="O52002"/>
<name>O52002_HALSA</name>
<reference evidence="1" key="2">
    <citation type="journal article" date="1989" name="Nucleic Acids Res.">
        <title>Analysis of insertion mutants reveals two new genes in the pNRC100 gas vesicle gene cluster of Halobacterium halobium.</title>
        <authorList>
            <person name="Jones J.G."/>
            <person name="Hackett N.R."/>
            <person name="Halladay J.T."/>
            <person name="Scothorn D.J."/>
            <person name="Yang C.F."/>
            <person name="Ng W.L."/>
            <person name="DasSarma S."/>
        </authorList>
    </citation>
    <scope>NUCLEOTIDE SEQUENCE</scope>
    <source>
        <strain evidence="1">NRC-1</strain>
    </source>
</reference>
<reference evidence="1" key="12">
    <citation type="journal article" date="1997" name="FEMS Microbiol. Lett.">
        <title>Genetic analysis of gas vesicle formation in haloarchaea.</title>
        <authorList>
            <person name="DasSarma S."/>
            <person name="Arora P."/>
        </authorList>
    </citation>
    <scope>NUCLEOTIDE SEQUENCE</scope>
    <source>
        <strain evidence="1">NRC-1</strain>
        <plasmid evidence="1">pNRC100</plasmid>
    </source>
</reference>
<reference evidence="1" key="4">
    <citation type="journal article" date="1991" name="J. Bacteriol.">
        <title>Structure of the gas vesicle plasmid in Halobacterium halobium inversion isomers, inverted repeats, and insertion sequences.</title>
        <authorList>
            <person name="Ng W.L."/>
            <person name="Kothakota S."/>
            <person name="DasSarma S."/>
        </authorList>
    </citation>
    <scope>NUCLEOTIDE SEQUENCE</scope>
    <source>
        <strain evidence="1">NRC-1</strain>
    </source>
</reference>
<geneLocation type="plasmid" evidence="1 3">
    <name>pNRC100</name>
</geneLocation>
<dbReference type="EMBL" id="BK010830">
    <property type="protein sequence ID" value="DAC79587.1"/>
    <property type="molecule type" value="Genomic_DNA"/>
</dbReference>
<reference evidence="1" key="9">
    <citation type="journal article" date="1994" name="J. Bacteriol.">
        <title>Wild-type gas vesicle formation requires at least ten genes in the gvp gene cluster of Halobacterium halobium plasmid pNRC100.</title>
        <authorList>
            <person name="DasSarma S."/>
            <person name="Arora P."/>
            <person name="Lin F."/>
            <person name="Molinari E."/>
            <person name="Yin L.R."/>
        </authorList>
    </citation>
    <scope>NUCLEOTIDE SEQUENCE</scope>
    <source>
        <strain evidence="1">NRC-1</strain>
    </source>
</reference>
<evidence type="ECO:0000313" key="2">
    <source>
        <dbReference type="EMBL" id="DAC79587.1"/>
    </source>
</evidence>
<evidence type="ECO:0000313" key="1">
    <source>
        <dbReference type="EMBL" id="AAC82882.1"/>
    </source>
</evidence>
<reference evidence="1 3" key="15">
    <citation type="journal article" date="2000" name="Proc. Natl. Acad. Sci. U.S.A.">
        <title>Genome sequence of Halobacterium species NRC-1.</title>
        <authorList>
            <person name="Ng W.V."/>
            <person name="Kennedy S.P."/>
            <person name="Mahairas G.G."/>
            <person name="Berquist B."/>
            <person name="Pan M."/>
            <person name="Shukla H.D."/>
            <person name="Lasky S.R."/>
            <person name="Baliga N.S."/>
            <person name="Thorsson V."/>
            <person name="Sbrogna J."/>
            <person name="Swartzell S."/>
            <person name="Weir D."/>
            <person name="Hall J."/>
            <person name="Dahl T.A."/>
            <person name="Welti R."/>
            <person name="Goo Y.A."/>
            <person name="Leithauser B."/>
            <person name="Keller K."/>
            <person name="Cruz R."/>
            <person name="Danson M.J."/>
            <person name="Hough D.W."/>
            <person name="Maddocks D.G."/>
            <person name="Jablonski P.E."/>
            <person name="Krebs M.P."/>
            <person name="Angevine C.M."/>
            <person name="Dale H."/>
            <person name="Isenbarger T.A."/>
            <person name="Peck R.F."/>
            <person name="Pohlschroder M."/>
            <person name="Spudich J.L."/>
            <person name="Jung K.W."/>
            <person name="Alam M."/>
            <person name="Freitas T."/>
            <person name="Hou S."/>
            <person name="Daniels C.J."/>
            <person name="Dennis P.P."/>
            <person name="Omer A.D."/>
            <person name="Ebhardt H."/>
            <person name="Lowe T.M."/>
            <person name="Liang P."/>
            <person name="Riley M."/>
            <person name="Hood L."/>
            <person name="DasSarma S."/>
        </authorList>
    </citation>
    <scope>NUCLEOTIDE SEQUENCE [LARGE SCALE GENOMIC DNA]</scope>
    <source>
        <strain evidence="3">ATCC 700922 / JCM 11081 / NRC-1</strain>
        <strain evidence="1">NRC-1</strain>
        <plasmid evidence="3">Plasmid pNRC100</plasmid>
    </source>
</reference>
<evidence type="ECO:0000313" key="3">
    <source>
        <dbReference type="Proteomes" id="UP000000554"/>
    </source>
</evidence>
<protein>
    <submittedName>
        <fullName evidence="2">Spurious ORF</fullName>
    </submittedName>
</protein>
<reference evidence="2" key="17">
    <citation type="journal article" date="2015" name="Life">
        <title>A manual curation strategy to improve genome annotation: application to a set of haloarchael genomes.</title>
        <authorList>
            <person name="Pfeiffer F."/>
            <person name="Oesterhelt D."/>
        </authorList>
    </citation>
    <scope>NUCLEOTIDE SEQUENCE</scope>
    <source>
        <strain evidence="2">NRC-1</strain>
        <plasmid evidence="2">pNRC100</plasmid>
    </source>
</reference>
<dbReference type="Proteomes" id="UP000000554">
    <property type="component" value="Plasmid pNRC100"/>
</dbReference>
<gene>
    <name evidence="2" type="ORF">VNG_7098</name>
</gene>
<organism evidence="1 3">
    <name type="scientific">Halobacterium salinarum (strain ATCC 700922 / JCM 11081 / NRC-1)</name>
    <name type="common">Halobacterium halobium</name>
    <dbReference type="NCBI Taxonomy" id="64091"/>
    <lineage>
        <taxon>Archaea</taxon>
        <taxon>Methanobacteriati</taxon>
        <taxon>Methanobacteriota</taxon>
        <taxon>Stenosarchaea group</taxon>
        <taxon>Halobacteria</taxon>
        <taxon>Halobacteriales</taxon>
        <taxon>Halobacteriaceae</taxon>
        <taxon>Halobacterium</taxon>
        <taxon>Halobacterium salinarum NRC-34001</taxon>
    </lineage>
</organism>
<accession>O52002</accession>
<keyword evidence="3" id="KW-1185">Reference proteome</keyword>
<reference evidence="1" key="1">
    <citation type="journal article" date="1987" name="Mol. Microbiol.">
        <title>A plasmid-encoded gas vesicle protein gene in a halophilic archaebacterium.</title>
        <authorList>
            <person name="DasSarma S."/>
            <person name="Damerval T."/>
            <person name="Jones J.G."/>
            <person name="Tandeau de Marsac N."/>
        </authorList>
    </citation>
    <scope>NUCLEOTIDE SEQUENCE</scope>
    <source>
        <strain evidence="1">NRC-1</strain>
    </source>
</reference>
<reference evidence="1" key="10">
    <citation type="journal article" date="1994" name="Syst. Appl. Microbiol.">
        <title>Large deletions in class III gas vesicle-deficient mutants of Halobacterium halobium.</title>
        <authorList>
            <person name="Ng W.L."/>
            <person name="Arora P."/>
            <person name="DasSarma S."/>
        </authorList>
    </citation>
    <scope>NUCLEOTIDE SEQUENCE</scope>
    <source>
        <strain evidence="1">NRC-1</strain>
        <plasmid evidence="1">pNRC100</plasmid>
    </source>
</reference>
<proteinExistence type="predicted"/>